<accession>A0A372FZE2</accession>
<dbReference type="Pfam" id="PF01497">
    <property type="entry name" value="Peripla_BP_2"/>
    <property type="match status" value="1"/>
</dbReference>
<keyword evidence="3" id="KW-0813">Transport</keyword>
<dbReference type="PANTHER" id="PTHR30532">
    <property type="entry name" value="IRON III DICITRATE-BINDING PERIPLASMIC PROTEIN"/>
    <property type="match status" value="1"/>
</dbReference>
<evidence type="ECO:0000256" key="3">
    <source>
        <dbReference type="ARBA" id="ARBA00022448"/>
    </source>
</evidence>
<dbReference type="InterPro" id="IPR051313">
    <property type="entry name" value="Bact_iron-sidero_bind"/>
</dbReference>
<proteinExistence type="inferred from homology"/>
<dbReference type="PANTHER" id="PTHR30532:SF24">
    <property type="entry name" value="FERRIC ENTEROBACTIN-BINDING PERIPLASMIC PROTEIN FEPB"/>
    <property type="match status" value="1"/>
</dbReference>
<comment type="similarity">
    <text evidence="2">Belongs to the bacterial solute-binding protein 8 family.</text>
</comment>
<dbReference type="EMBL" id="QVFU01000013">
    <property type="protein sequence ID" value="RFS45896.1"/>
    <property type="molecule type" value="Genomic_DNA"/>
</dbReference>
<evidence type="ECO:0000313" key="8">
    <source>
        <dbReference type="Proteomes" id="UP000262621"/>
    </source>
</evidence>
<sequence>MSFSVLFRRRLAIMASLLVVTGLVACSTTATPGSTGAGDGAETRTVTDWFGEVTIPVAPERIVALDENAALNLLMLGMKPQVTYNAWGSDVAVKILQEAGVEVRPMTGGGRRPAVEDVANIEPDLIVVTAVAGSEQELAPFGDVAPTLRAPYMEPWRELVSAYGRYFDKGAASDKVIEVLTSMTKEVATKHADRPKSLSVLLGAVRGDSVMVTDSSNSLSTVIAESGFTRPAGEEKAAPEGQSYGGWVMLSPEQIPQHDADIVAVPKATYYDEKIVTRQPLFQALPAVKQGRAPIVNGDMWTGGYGFAVYWVLVDLAAFASGSIVVGTEADAAQRWKQFQSLITA</sequence>
<comment type="caution">
    <text evidence="7">The sequence shown here is derived from an EMBL/GenBank/DDBJ whole genome shotgun (WGS) entry which is preliminary data.</text>
</comment>
<evidence type="ECO:0000256" key="4">
    <source>
        <dbReference type="ARBA" id="ARBA00022729"/>
    </source>
</evidence>
<organism evidence="7 8">
    <name type="scientific">Micromonospora craniellae</name>
    <dbReference type="NCBI Taxonomy" id="2294034"/>
    <lineage>
        <taxon>Bacteria</taxon>
        <taxon>Bacillati</taxon>
        <taxon>Actinomycetota</taxon>
        <taxon>Actinomycetes</taxon>
        <taxon>Micromonosporales</taxon>
        <taxon>Micromonosporaceae</taxon>
        <taxon>Micromonospora</taxon>
    </lineage>
</organism>
<dbReference type="GO" id="GO:1901678">
    <property type="term" value="P:iron coordination entity transport"/>
    <property type="evidence" value="ECO:0007669"/>
    <property type="project" value="UniProtKB-ARBA"/>
</dbReference>
<comment type="subcellular location">
    <subcellularLocation>
        <location evidence="1">Cell envelope</location>
    </subcellularLocation>
</comment>
<dbReference type="Proteomes" id="UP000262621">
    <property type="component" value="Unassembled WGS sequence"/>
</dbReference>
<name>A0A372FZE2_9ACTN</name>
<feature type="domain" description="Fe/B12 periplasmic-binding" evidence="6">
    <location>
        <begin position="61"/>
        <end position="324"/>
    </location>
</feature>
<keyword evidence="4 5" id="KW-0732">Signal</keyword>
<evidence type="ECO:0000256" key="2">
    <source>
        <dbReference type="ARBA" id="ARBA00008814"/>
    </source>
</evidence>
<evidence type="ECO:0000313" key="7">
    <source>
        <dbReference type="EMBL" id="RFS45896.1"/>
    </source>
</evidence>
<dbReference type="SUPFAM" id="SSF53807">
    <property type="entry name" value="Helical backbone' metal receptor"/>
    <property type="match status" value="1"/>
</dbReference>
<keyword evidence="8" id="KW-1185">Reference proteome</keyword>
<feature type="chain" id="PRO_5039201794" evidence="5">
    <location>
        <begin position="31"/>
        <end position="345"/>
    </location>
</feature>
<dbReference type="Gene3D" id="3.40.50.1980">
    <property type="entry name" value="Nitrogenase molybdenum iron protein domain"/>
    <property type="match status" value="2"/>
</dbReference>
<evidence type="ECO:0000256" key="1">
    <source>
        <dbReference type="ARBA" id="ARBA00004196"/>
    </source>
</evidence>
<protein>
    <submittedName>
        <fullName evidence="7">ABC transporter substrate-binding protein</fullName>
    </submittedName>
</protein>
<evidence type="ECO:0000256" key="5">
    <source>
        <dbReference type="SAM" id="SignalP"/>
    </source>
</evidence>
<dbReference type="GO" id="GO:0030288">
    <property type="term" value="C:outer membrane-bounded periplasmic space"/>
    <property type="evidence" value="ECO:0007669"/>
    <property type="project" value="TreeGrafter"/>
</dbReference>
<evidence type="ECO:0000259" key="6">
    <source>
        <dbReference type="PROSITE" id="PS50983"/>
    </source>
</evidence>
<gene>
    <name evidence="7" type="ORF">D0Q02_14940</name>
</gene>
<dbReference type="AlphaFoldDB" id="A0A372FZE2"/>
<dbReference type="InterPro" id="IPR002491">
    <property type="entry name" value="ABC_transptr_periplasmic_BD"/>
</dbReference>
<dbReference type="PROSITE" id="PS50983">
    <property type="entry name" value="FE_B12_PBP"/>
    <property type="match status" value="1"/>
</dbReference>
<reference evidence="7 8" key="1">
    <citation type="submission" date="2018-08" db="EMBL/GenBank/DDBJ databases">
        <title>Verrucosispora craniellae sp. nov., isolated from a marine sponge in the South China Sea.</title>
        <authorList>
            <person name="Li L."/>
            <person name="Lin H.W."/>
        </authorList>
    </citation>
    <scope>NUCLEOTIDE SEQUENCE [LARGE SCALE GENOMIC DNA]</scope>
    <source>
        <strain evidence="7 8">LHW63014</strain>
    </source>
</reference>
<feature type="signal peptide" evidence="5">
    <location>
        <begin position="1"/>
        <end position="30"/>
    </location>
</feature>